<dbReference type="Pfam" id="PF11799">
    <property type="entry name" value="IMS_C"/>
    <property type="match status" value="1"/>
</dbReference>
<dbReference type="Pfam" id="PF00817">
    <property type="entry name" value="IMS"/>
    <property type="match status" value="1"/>
</dbReference>
<dbReference type="Gene3D" id="3.30.70.270">
    <property type="match status" value="1"/>
</dbReference>
<dbReference type="InterPro" id="IPR017961">
    <property type="entry name" value="DNA_pol_Y-fam_little_finger"/>
</dbReference>
<evidence type="ECO:0000256" key="3">
    <source>
        <dbReference type="ARBA" id="ARBA00023199"/>
    </source>
</evidence>
<dbReference type="Gene3D" id="1.10.150.20">
    <property type="entry name" value="5' to 3' exonuclease, C-terminal subdomain"/>
    <property type="match status" value="1"/>
</dbReference>
<keyword evidence="9" id="KW-1185">Reference proteome</keyword>
<gene>
    <name evidence="8" type="ORF">GCM10023352_17990</name>
</gene>
<comment type="caution">
    <text evidence="8">The sequence shown here is derived from an EMBL/GenBank/DDBJ whole genome shotgun (WGS) entry which is preliminary data.</text>
</comment>
<dbReference type="Pfam" id="PF13438">
    <property type="entry name" value="DUF4113"/>
    <property type="match status" value="1"/>
</dbReference>
<dbReference type="SUPFAM" id="SSF56672">
    <property type="entry name" value="DNA/RNA polymerases"/>
    <property type="match status" value="1"/>
</dbReference>
<evidence type="ECO:0000313" key="8">
    <source>
        <dbReference type="EMBL" id="GAA4798620.1"/>
    </source>
</evidence>
<reference evidence="9" key="1">
    <citation type="journal article" date="2019" name="Int. J. Syst. Evol. Microbiol.">
        <title>The Global Catalogue of Microorganisms (GCM) 10K type strain sequencing project: providing services to taxonomists for standard genome sequencing and annotation.</title>
        <authorList>
            <consortium name="The Broad Institute Genomics Platform"/>
            <consortium name="The Broad Institute Genome Sequencing Center for Infectious Disease"/>
            <person name="Wu L."/>
            <person name="Ma J."/>
        </authorList>
    </citation>
    <scope>NUCLEOTIDE SEQUENCE [LARGE SCALE GENOMIC DNA]</scope>
    <source>
        <strain evidence="9">JCM 18541</strain>
    </source>
</reference>
<dbReference type="PROSITE" id="PS50173">
    <property type="entry name" value="UMUC"/>
    <property type="match status" value="1"/>
</dbReference>
<dbReference type="InterPro" id="IPR001126">
    <property type="entry name" value="UmuC"/>
</dbReference>
<dbReference type="PANTHER" id="PTHR11076:SF34">
    <property type="entry name" value="PROTEIN UMUC"/>
    <property type="match status" value="1"/>
</dbReference>
<keyword evidence="5" id="KW-0742">SOS response</keyword>
<dbReference type="PANTHER" id="PTHR11076">
    <property type="entry name" value="DNA REPAIR POLYMERASE UMUC / TRANSFERASE FAMILY MEMBER"/>
    <property type="match status" value="1"/>
</dbReference>
<dbReference type="EMBL" id="BAABKP010000004">
    <property type="protein sequence ID" value="GAA4798620.1"/>
    <property type="molecule type" value="Genomic_DNA"/>
</dbReference>
<evidence type="ECO:0000256" key="4">
    <source>
        <dbReference type="ARBA" id="ARBA00023204"/>
    </source>
</evidence>
<evidence type="ECO:0000313" key="9">
    <source>
        <dbReference type="Proteomes" id="UP001500187"/>
    </source>
</evidence>
<dbReference type="InterPro" id="IPR025188">
    <property type="entry name" value="DUF4113"/>
</dbReference>
<protein>
    <submittedName>
        <fullName evidence="8">Y-family DNA polymerase</fullName>
    </submittedName>
</protein>
<keyword evidence="2" id="KW-0227">DNA damage</keyword>
<comment type="similarity">
    <text evidence="1">Belongs to the DNA polymerase type-Y family.</text>
</comment>
<dbReference type="RefSeq" id="WP_345446648.1">
    <property type="nucleotide sequence ID" value="NZ_BAABKP010000004.1"/>
</dbReference>
<organism evidence="8 9">
    <name type="scientific">Rothia endophytica</name>
    <dbReference type="NCBI Taxonomy" id="1324766"/>
    <lineage>
        <taxon>Bacteria</taxon>
        <taxon>Bacillati</taxon>
        <taxon>Actinomycetota</taxon>
        <taxon>Actinomycetes</taxon>
        <taxon>Micrococcales</taxon>
        <taxon>Micrococcaceae</taxon>
        <taxon>Rothia</taxon>
    </lineage>
</organism>
<evidence type="ECO:0000256" key="1">
    <source>
        <dbReference type="ARBA" id="ARBA00010945"/>
    </source>
</evidence>
<proteinExistence type="inferred from homology"/>
<evidence type="ECO:0000256" key="5">
    <source>
        <dbReference type="ARBA" id="ARBA00023236"/>
    </source>
</evidence>
<sequence>MNKSIFAITSSVLQEQAADFEQYSIDEAFLTAPVSITEAKVLARNLKNQLARRVGVPVCVGVATSKTLAKLANKTAKKVPALGGVCVWDALPKERREALFATLPAAETWGVGARTTFKLEKMGIRTIGDLAAAPPHIIRKKFSVVLMRTVLELNGVSAIPLEQERVFKEQLIYSRAFSMPVETRQQMQQVLSIYAQRAAGRLSRGEQLAGLLTAFCGTSPFSSGQSHYPAVHIKLPGKTADPMILTRAAVQLLEKVDFGSVSYVRAGVMLSDLVPAGVHIPLEGLGYVHERRDIAGLLSQVQEKCGAGSLGLGLAGFAAPANWEMRRDMLSPRGTTHWGELVRVSI</sequence>
<dbReference type="InterPro" id="IPR050116">
    <property type="entry name" value="DNA_polymerase-Y"/>
</dbReference>
<dbReference type="Proteomes" id="UP001500187">
    <property type="component" value="Unassembled WGS sequence"/>
</dbReference>
<dbReference type="InterPro" id="IPR043502">
    <property type="entry name" value="DNA/RNA_pol_sf"/>
</dbReference>
<name>A0ABP9BU03_9MICC</name>
<comment type="function">
    <text evidence="6">Poorly processive, error-prone DNA polymerase involved in untargeted mutagenesis. Copies undamaged DNA at stalled replication forks, which arise in vivo from mismatched or misaligned primer ends. These misaligned primers can be extended by PolIV. Exhibits no 3'-5' exonuclease (proofreading) activity. May be involved in translesional synthesis, in conjunction with the beta clamp from PolIII.</text>
</comment>
<evidence type="ECO:0000256" key="6">
    <source>
        <dbReference type="ARBA" id="ARBA00025589"/>
    </source>
</evidence>
<dbReference type="InterPro" id="IPR043128">
    <property type="entry name" value="Rev_trsase/Diguanyl_cyclase"/>
</dbReference>
<evidence type="ECO:0000256" key="2">
    <source>
        <dbReference type="ARBA" id="ARBA00022763"/>
    </source>
</evidence>
<feature type="domain" description="UmuC" evidence="7">
    <location>
        <begin position="1"/>
        <end position="112"/>
    </location>
</feature>
<keyword evidence="4" id="KW-0234">DNA repair</keyword>
<keyword evidence="3" id="KW-0741">SOS mutagenesis</keyword>
<accession>A0ABP9BU03</accession>
<evidence type="ECO:0000259" key="7">
    <source>
        <dbReference type="PROSITE" id="PS50173"/>
    </source>
</evidence>